<evidence type="ECO:0000259" key="14">
    <source>
        <dbReference type="PROSITE" id="PS50862"/>
    </source>
</evidence>
<dbReference type="SUPFAM" id="SSF55681">
    <property type="entry name" value="Class II aaRS and biotin synthetases"/>
    <property type="match status" value="1"/>
</dbReference>
<evidence type="ECO:0000256" key="2">
    <source>
        <dbReference type="ARBA" id="ARBA00008226"/>
    </source>
</evidence>
<sequence length="854" mass="94603">MRMCGPSLLGRSGWVDAFRLHPSPFACPASFRPARAHPRAAEVSPGAFVLLASLYAYVVDHRRTSYETCGTEALAFLPTRLSPPSLPPSLRVSTPRTALLKCAQESGIRSLYGSGFTHSGSRSLAVRGGRLPSRRLGSTTGDGPCITLSSVSAYRQISNFLPQTKNAPWDESTRGCRFVASRIRGERGTRGFTACETGTESSAKGQAVGAKASRPSHIPVSVWDKLDRRLHQQADNPIGILKKRIESFFLQENESLLRGANTGVGDALLFSSSLWQHARNRFEQANGPLHPPGQGRRTHPSGRLSETRESASASLMDSLASTLPSSSPHSGSDASVEASQKETTDSESSSLDVPLLAPFQLFDNFSPFVTCKQNFDSLLVPLDHVSRLPSDTYYVDNGPPVSAGKKSDRFPPTDQEYNPNRILLRTHCTAHQRDLIDAGIEAAVWTAEVIRRDEIDRLHYPVFHQTDGFRLFSEKQLQQLEYEHQLLLKAVSKFAGDHNDASRDETIDGNKQIGGDDVGTKALEAWIRGSPCLTQANPFLNNPVTVHLQLTLERLLKHLLGSSVRMKWDYETAFPFTAPSVELYVAKDMVSAAAGEGAGGTDERDLSEEWIEVLGAGEIRPEILQDRQLLSPRVAPDTEGRCEVANMGNAPSANSSDHRYRGWAFGLGLERLCMHLFGIEDIRLFWSKDPRFSEQFADGGVRRFVPFSNMPPVYKDISFWVNETTNGTVTESEAVSIAAEKVSQQQQVGFSPSIKGCGQADAGRQNSCAAWEREQRRETFSEMSFYELCRESGGDLVESVKLVDSFVHPKTRRLSRCYRLTYRAIDRTLTHEEVNAIQEEVYRRTGQMFDVELR</sequence>
<dbReference type="GO" id="GO:0000049">
    <property type="term" value="F:tRNA binding"/>
    <property type="evidence" value="ECO:0007669"/>
    <property type="project" value="InterPro"/>
</dbReference>
<feature type="region of interest" description="Disordered" evidence="13">
    <location>
        <begin position="119"/>
        <end position="138"/>
    </location>
</feature>
<dbReference type="InterPro" id="IPR036690">
    <property type="entry name" value="Fdx_antiC-bd_sf"/>
</dbReference>
<keyword evidence="8" id="KW-0809">Transit peptide</keyword>
<evidence type="ECO:0000256" key="6">
    <source>
        <dbReference type="ARBA" id="ARBA00022840"/>
    </source>
</evidence>
<dbReference type="EC" id="6.1.1.20" evidence="3"/>
<evidence type="ECO:0000256" key="11">
    <source>
        <dbReference type="ARBA" id="ARBA00031194"/>
    </source>
</evidence>
<dbReference type="GO" id="GO:0005759">
    <property type="term" value="C:mitochondrial matrix"/>
    <property type="evidence" value="ECO:0007669"/>
    <property type="project" value="UniProtKB-SubCell"/>
</dbReference>
<feature type="region of interest" description="Disordered" evidence="13">
    <location>
        <begin position="284"/>
        <end position="350"/>
    </location>
</feature>
<evidence type="ECO:0000313" key="16">
    <source>
        <dbReference type="EMBL" id="CEL65355.1"/>
    </source>
</evidence>
<evidence type="ECO:0000256" key="8">
    <source>
        <dbReference type="ARBA" id="ARBA00022946"/>
    </source>
</evidence>
<dbReference type="SMART" id="SM00896">
    <property type="entry name" value="FDX-ACB"/>
    <property type="match status" value="1"/>
</dbReference>
<dbReference type="AlphaFoldDB" id="A0A0F7U9P9"/>
<feature type="domain" description="Aminoacyl-transfer RNA synthetases class-II family profile" evidence="14">
    <location>
        <begin position="452"/>
        <end position="706"/>
    </location>
</feature>
<keyword evidence="7" id="KW-0648">Protein biosynthesis</keyword>
<evidence type="ECO:0000256" key="5">
    <source>
        <dbReference type="ARBA" id="ARBA00022741"/>
    </source>
</evidence>
<keyword evidence="5" id="KW-0547">Nucleotide-binding</keyword>
<dbReference type="Pfam" id="PF01409">
    <property type="entry name" value="tRNA-synt_2d"/>
    <property type="match status" value="2"/>
</dbReference>
<dbReference type="GO" id="GO:0006432">
    <property type="term" value="P:phenylalanyl-tRNA aminoacylation"/>
    <property type="evidence" value="ECO:0007669"/>
    <property type="project" value="TreeGrafter"/>
</dbReference>
<evidence type="ECO:0000256" key="9">
    <source>
        <dbReference type="ARBA" id="ARBA00023128"/>
    </source>
</evidence>
<dbReference type="PROSITE" id="PS50862">
    <property type="entry name" value="AA_TRNA_LIGASE_II"/>
    <property type="match status" value="1"/>
</dbReference>
<dbReference type="Gene3D" id="3.30.70.380">
    <property type="entry name" value="Ferrodoxin-fold anticodon-binding domain"/>
    <property type="match status" value="1"/>
</dbReference>
<evidence type="ECO:0000256" key="3">
    <source>
        <dbReference type="ARBA" id="ARBA00012814"/>
    </source>
</evidence>
<dbReference type="InterPro" id="IPR006195">
    <property type="entry name" value="aa-tRNA-synth_II"/>
</dbReference>
<feature type="compositionally biased region" description="Low complexity" evidence="13">
    <location>
        <begin position="310"/>
        <end position="335"/>
    </location>
</feature>
<reference evidence="16" key="1">
    <citation type="journal article" date="2015" name="PLoS ONE">
        <title>Comprehensive Evaluation of Toxoplasma gondii VEG and Neospora caninum LIV Genomes with Tachyzoite Stage Transcriptome and Proteome Defines Novel Transcript Features.</title>
        <authorList>
            <person name="Ramaprasad A."/>
            <person name="Mourier T."/>
            <person name="Naeem R."/>
            <person name="Malas T.B."/>
            <person name="Moussa E."/>
            <person name="Panigrahi A."/>
            <person name="Vermont S.J."/>
            <person name="Otto T.D."/>
            <person name="Wastling J."/>
            <person name="Pain A."/>
        </authorList>
    </citation>
    <scope>NUCLEOTIDE SEQUENCE</scope>
    <source>
        <strain evidence="16">Liverpool</strain>
    </source>
</reference>
<evidence type="ECO:0000256" key="1">
    <source>
        <dbReference type="ARBA" id="ARBA00004305"/>
    </source>
</evidence>
<protein>
    <recommendedName>
        <fullName evidence="3">phenylalanine--tRNA ligase</fullName>
        <ecNumber evidence="3">6.1.1.20</ecNumber>
    </recommendedName>
    <alternativeName>
        <fullName evidence="11">Phenylalanyl-tRNA synthetase</fullName>
    </alternativeName>
</protein>
<keyword evidence="4 16" id="KW-0436">Ligase</keyword>
<comment type="similarity">
    <text evidence="2">Belongs to the class-II aminoacyl-tRNA synthetase family.</text>
</comment>
<organism evidence="16">
    <name type="scientific">Neospora caninum (strain Liverpool)</name>
    <dbReference type="NCBI Taxonomy" id="572307"/>
    <lineage>
        <taxon>Eukaryota</taxon>
        <taxon>Sar</taxon>
        <taxon>Alveolata</taxon>
        <taxon>Apicomplexa</taxon>
        <taxon>Conoidasida</taxon>
        <taxon>Coccidia</taxon>
        <taxon>Eucoccidiorida</taxon>
        <taxon>Eimeriorina</taxon>
        <taxon>Sarcocystidae</taxon>
        <taxon>Neospora</taxon>
    </lineage>
</organism>
<evidence type="ECO:0000256" key="4">
    <source>
        <dbReference type="ARBA" id="ARBA00022598"/>
    </source>
</evidence>
<dbReference type="GO" id="GO:0005524">
    <property type="term" value="F:ATP binding"/>
    <property type="evidence" value="ECO:0007669"/>
    <property type="project" value="UniProtKB-KW"/>
</dbReference>
<dbReference type="InterPro" id="IPR045864">
    <property type="entry name" value="aa-tRNA-synth_II/BPL/LPL"/>
</dbReference>
<evidence type="ECO:0000259" key="15">
    <source>
        <dbReference type="PROSITE" id="PS51447"/>
    </source>
</evidence>
<evidence type="ECO:0000256" key="10">
    <source>
        <dbReference type="ARBA" id="ARBA00023146"/>
    </source>
</evidence>
<dbReference type="InterPro" id="IPR002319">
    <property type="entry name" value="Phenylalanyl-tRNA_Synthase"/>
</dbReference>
<comment type="subcellular location">
    <subcellularLocation>
        <location evidence="1">Mitochondrion matrix</location>
    </subcellularLocation>
</comment>
<dbReference type="InterPro" id="IPR005121">
    <property type="entry name" value="Fdx_antiC-bd"/>
</dbReference>
<dbReference type="Pfam" id="PF03147">
    <property type="entry name" value="FDX-ACB"/>
    <property type="match status" value="1"/>
</dbReference>
<dbReference type="EMBL" id="LN714478">
    <property type="protein sequence ID" value="CEL65355.1"/>
    <property type="molecule type" value="Genomic_DNA"/>
</dbReference>
<dbReference type="PROSITE" id="PS51447">
    <property type="entry name" value="FDX_ACB"/>
    <property type="match status" value="1"/>
</dbReference>
<dbReference type="PANTHER" id="PTHR11538">
    <property type="entry name" value="PHENYLALANYL-TRNA SYNTHETASE"/>
    <property type="match status" value="1"/>
</dbReference>
<dbReference type="Gene3D" id="3.30.930.10">
    <property type="entry name" value="Bira Bifunctional Protein, Domain 2"/>
    <property type="match status" value="1"/>
</dbReference>
<feature type="region of interest" description="Disordered" evidence="13">
    <location>
        <begin position="396"/>
        <end position="417"/>
    </location>
</feature>
<accession>A0A0F7U9P9</accession>
<gene>
    <name evidence="16" type="ORF">BN1204_012080</name>
</gene>
<feature type="compositionally biased region" description="Low complexity" evidence="13">
    <location>
        <begin position="127"/>
        <end position="138"/>
    </location>
</feature>
<keyword evidence="9" id="KW-0496">Mitochondrion</keyword>
<name>A0A0F7U9P9_NEOCL</name>
<evidence type="ECO:0000256" key="7">
    <source>
        <dbReference type="ARBA" id="ARBA00022917"/>
    </source>
</evidence>
<dbReference type="SUPFAM" id="SSF54991">
    <property type="entry name" value="Anticodon-binding domain of PheRS"/>
    <property type="match status" value="1"/>
</dbReference>
<dbReference type="PANTHER" id="PTHR11538:SF41">
    <property type="entry name" value="PHENYLALANINE--TRNA LIGASE, MITOCHONDRIAL"/>
    <property type="match status" value="1"/>
</dbReference>
<proteinExistence type="inferred from homology"/>
<feature type="domain" description="FDX-ACB" evidence="15">
    <location>
        <begin position="708"/>
        <end position="854"/>
    </location>
</feature>
<evidence type="ECO:0000256" key="13">
    <source>
        <dbReference type="SAM" id="MobiDB-lite"/>
    </source>
</evidence>
<comment type="catalytic activity">
    <reaction evidence="12">
        <text>tRNA(Phe) + L-phenylalanine + ATP = L-phenylalanyl-tRNA(Phe) + AMP + diphosphate + H(+)</text>
        <dbReference type="Rhea" id="RHEA:19413"/>
        <dbReference type="Rhea" id="RHEA-COMP:9668"/>
        <dbReference type="Rhea" id="RHEA-COMP:9699"/>
        <dbReference type="ChEBI" id="CHEBI:15378"/>
        <dbReference type="ChEBI" id="CHEBI:30616"/>
        <dbReference type="ChEBI" id="CHEBI:33019"/>
        <dbReference type="ChEBI" id="CHEBI:58095"/>
        <dbReference type="ChEBI" id="CHEBI:78442"/>
        <dbReference type="ChEBI" id="CHEBI:78531"/>
        <dbReference type="ChEBI" id="CHEBI:456215"/>
        <dbReference type="EC" id="6.1.1.20"/>
    </reaction>
</comment>
<dbReference type="GO" id="GO:0004826">
    <property type="term" value="F:phenylalanine-tRNA ligase activity"/>
    <property type="evidence" value="ECO:0007669"/>
    <property type="project" value="UniProtKB-EC"/>
</dbReference>
<evidence type="ECO:0000256" key="12">
    <source>
        <dbReference type="ARBA" id="ARBA00049255"/>
    </source>
</evidence>
<keyword evidence="6" id="KW-0067">ATP-binding</keyword>
<keyword evidence="10 16" id="KW-0030">Aminoacyl-tRNA synthetase</keyword>